<evidence type="ECO:0000256" key="1">
    <source>
        <dbReference type="ARBA" id="ARBA00004141"/>
    </source>
</evidence>
<feature type="transmembrane region" description="Helical" evidence="6">
    <location>
        <begin position="150"/>
        <end position="170"/>
    </location>
</feature>
<comment type="similarity">
    <text evidence="2">Belongs to the UPF0359 family.</text>
</comment>
<name>A0A8S2ASK0_ARAAE</name>
<keyword evidence="8" id="KW-1185">Reference proteome</keyword>
<proteinExistence type="inferred from homology"/>
<comment type="subcellular location">
    <subcellularLocation>
        <location evidence="1">Membrane</location>
        <topology evidence="1">Multi-pass membrane protein</topology>
    </subcellularLocation>
</comment>
<sequence>MEAVMNVLKLDDPMLDVEDAIGTFVRVRPIAPTTTEIVDCYRDPTQPFIRFPNPVSLLLALALSLSLFSDLITIDEMRVLEEIAESPFLISQLNPNSTANGYRWVDKCQGFLHNTVLVAASLFFVAYLAYEAKKSLSKLSNRRSYIMIAYYGCLWLVSLLNLAWCCLQGWECTPGKQVVWNLLTLFTTSGMLFLEVSLVAFLFQGNYASGAEALTRTFLISGFIVALDLLLKAIFLFGFGVPLFIDNNENGKSFKWGLWIIHKLLLTGVYGMVFLMYNSRWREKLPARPAFYNYIIIMFALYSLYLVASAFTANSAHFGFWLYGIMSVCYHALYLPLLYVTFLADFFQEEDLNLENVYYSEMRDAGFFDSDWE</sequence>
<dbReference type="Proteomes" id="UP000682877">
    <property type="component" value="Chromosome 6"/>
</dbReference>
<dbReference type="InterPro" id="IPR018781">
    <property type="entry name" value="TPRA1/CAND2/CAND8"/>
</dbReference>
<dbReference type="PANTHER" id="PTHR15876">
    <property type="entry name" value="TRANSMEMBRANE PROTEIN ADIPOCYTE-ASSOCIATED 1"/>
    <property type="match status" value="1"/>
</dbReference>
<protein>
    <submittedName>
        <fullName evidence="7">Uncharacterized protein</fullName>
    </submittedName>
</protein>
<dbReference type="Pfam" id="PF10160">
    <property type="entry name" value="Tmemb_40"/>
    <property type="match status" value="1"/>
</dbReference>
<organism evidence="7 8">
    <name type="scientific">Arabidopsis arenosa</name>
    <name type="common">Sand rock-cress</name>
    <name type="synonym">Cardaminopsis arenosa</name>
    <dbReference type="NCBI Taxonomy" id="38785"/>
    <lineage>
        <taxon>Eukaryota</taxon>
        <taxon>Viridiplantae</taxon>
        <taxon>Streptophyta</taxon>
        <taxon>Embryophyta</taxon>
        <taxon>Tracheophyta</taxon>
        <taxon>Spermatophyta</taxon>
        <taxon>Magnoliopsida</taxon>
        <taxon>eudicotyledons</taxon>
        <taxon>Gunneridae</taxon>
        <taxon>Pentapetalae</taxon>
        <taxon>rosids</taxon>
        <taxon>malvids</taxon>
        <taxon>Brassicales</taxon>
        <taxon>Brassicaceae</taxon>
        <taxon>Camelineae</taxon>
        <taxon>Arabidopsis</taxon>
    </lineage>
</organism>
<feature type="transmembrane region" description="Helical" evidence="6">
    <location>
        <begin position="256"/>
        <end position="278"/>
    </location>
</feature>
<feature type="transmembrane region" description="Helical" evidence="6">
    <location>
        <begin position="182"/>
        <end position="205"/>
    </location>
</feature>
<accession>A0A8S2ASK0</accession>
<evidence type="ECO:0000313" key="8">
    <source>
        <dbReference type="Proteomes" id="UP000682877"/>
    </source>
</evidence>
<feature type="transmembrane region" description="Helical" evidence="6">
    <location>
        <begin position="111"/>
        <end position="130"/>
    </location>
</feature>
<evidence type="ECO:0000256" key="5">
    <source>
        <dbReference type="ARBA" id="ARBA00023136"/>
    </source>
</evidence>
<keyword evidence="3 6" id="KW-0812">Transmembrane</keyword>
<evidence type="ECO:0000256" key="3">
    <source>
        <dbReference type="ARBA" id="ARBA00022692"/>
    </source>
</evidence>
<evidence type="ECO:0000256" key="4">
    <source>
        <dbReference type="ARBA" id="ARBA00022989"/>
    </source>
</evidence>
<dbReference type="GO" id="GO:0005886">
    <property type="term" value="C:plasma membrane"/>
    <property type="evidence" value="ECO:0007669"/>
    <property type="project" value="TreeGrafter"/>
</dbReference>
<evidence type="ECO:0000256" key="2">
    <source>
        <dbReference type="ARBA" id="ARBA00010125"/>
    </source>
</evidence>
<evidence type="ECO:0000256" key="6">
    <source>
        <dbReference type="SAM" id="Phobius"/>
    </source>
</evidence>
<feature type="transmembrane region" description="Helical" evidence="6">
    <location>
        <begin position="217"/>
        <end position="244"/>
    </location>
</feature>
<keyword evidence="4 6" id="KW-1133">Transmembrane helix</keyword>
<keyword evidence="5 6" id="KW-0472">Membrane</keyword>
<feature type="transmembrane region" description="Helical" evidence="6">
    <location>
        <begin position="55"/>
        <end position="74"/>
    </location>
</feature>
<evidence type="ECO:0000313" key="7">
    <source>
        <dbReference type="EMBL" id="CAE6124549.1"/>
    </source>
</evidence>
<feature type="transmembrane region" description="Helical" evidence="6">
    <location>
        <begin position="320"/>
        <end position="344"/>
    </location>
</feature>
<gene>
    <name evidence="7" type="ORF">AARE701A_LOCUS16312</name>
</gene>
<feature type="transmembrane region" description="Helical" evidence="6">
    <location>
        <begin position="290"/>
        <end position="308"/>
    </location>
</feature>
<dbReference type="PANTHER" id="PTHR15876:SF11">
    <property type="entry name" value="PROTEIN CANDIDATE G-PROTEIN COUPLED RECEPTOR 8"/>
    <property type="match status" value="1"/>
</dbReference>
<dbReference type="AlphaFoldDB" id="A0A8S2ASK0"/>
<reference evidence="7" key="1">
    <citation type="submission" date="2021-01" db="EMBL/GenBank/DDBJ databases">
        <authorList>
            <person name="Bezrukov I."/>
        </authorList>
    </citation>
    <scope>NUCLEOTIDE SEQUENCE</scope>
</reference>
<dbReference type="GO" id="GO:0004930">
    <property type="term" value="F:G protein-coupled receptor activity"/>
    <property type="evidence" value="ECO:0007669"/>
    <property type="project" value="TreeGrafter"/>
</dbReference>
<dbReference type="EMBL" id="LR999456">
    <property type="protein sequence ID" value="CAE6124549.1"/>
    <property type="molecule type" value="Genomic_DNA"/>
</dbReference>